<feature type="domain" description="DinB-like" evidence="4">
    <location>
        <begin position="17"/>
        <end position="150"/>
    </location>
</feature>
<dbReference type="SUPFAM" id="SSF109854">
    <property type="entry name" value="DinB/YfiT-like putative metalloenzymes"/>
    <property type="match status" value="1"/>
</dbReference>
<name>A0A2S8FEI5_9BACT</name>
<dbReference type="RefSeq" id="WP_105354437.1">
    <property type="nucleotide sequence ID" value="NZ_PUIA01000038.1"/>
</dbReference>
<comment type="caution">
    <text evidence="5">The sequence shown here is derived from an EMBL/GenBank/DDBJ whole genome shotgun (WGS) entry which is preliminary data.</text>
</comment>
<evidence type="ECO:0000313" key="6">
    <source>
        <dbReference type="Proteomes" id="UP000240009"/>
    </source>
</evidence>
<reference evidence="5 6" key="1">
    <citation type="submission" date="2018-02" db="EMBL/GenBank/DDBJ databases">
        <title>Comparative genomes isolates from brazilian mangrove.</title>
        <authorList>
            <person name="Araujo J.E."/>
            <person name="Taketani R.G."/>
            <person name="Silva M.C.P."/>
            <person name="Loureco M.V."/>
            <person name="Andreote F.D."/>
        </authorList>
    </citation>
    <scope>NUCLEOTIDE SEQUENCE [LARGE SCALE GENOMIC DNA]</scope>
    <source>
        <strain evidence="5 6">HEX-2 MGV</strain>
    </source>
</reference>
<evidence type="ECO:0000256" key="2">
    <source>
        <dbReference type="ARBA" id="ARBA00022723"/>
    </source>
</evidence>
<dbReference type="EMBL" id="PUIA01000038">
    <property type="protein sequence ID" value="PQO30593.1"/>
    <property type="molecule type" value="Genomic_DNA"/>
</dbReference>
<dbReference type="InterPro" id="IPR007837">
    <property type="entry name" value="DinB"/>
</dbReference>
<feature type="binding site" evidence="3">
    <location>
        <position position="50"/>
    </location>
    <ligand>
        <name>a divalent metal cation</name>
        <dbReference type="ChEBI" id="CHEBI:60240"/>
    </ligand>
</feature>
<dbReference type="Pfam" id="PF12867">
    <property type="entry name" value="DinB_2"/>
    <property type="match status" value="1"/>
</dbReference>
<dbReference type="InterPro" id="IPR034660">
    <property type="entry name" value="DinB/YfiT-like"/>
</dbReference>
<evidence type="ECO:0000313" key="5">
    <source>
        <dbReference type="EMBL" id="PQO30593.1"/>
    </source>
</evidence>
<dbReference type="Gene3D" id="1.20.120.450">
    <property type="entry name" value="dinb family like domain"/>
    <property type="match status" value="1"/>
</dbReference>
<keyword evidence="2 3" id="KW-0479">Metal-binding</keyword>
<dbReference type="PANTHER" id="PTHR37302">
    <property type="entry name" value="SLR1116 PROTEIN"/>
    <property type="match status" value="1"/>
</dbReference>
<organism evidence="5 6">
    <name type="scientific">Blastopirellula marina</name>
    <dbReference type="NCBI Taxonomy" id="124"/>
    <lineage>
        <taxon>Bacteria</taxon>
        <taxon>Pseudomonadati</taxon>
        <taxon>Planctomycetota</taxon>
        <taxon>Planctomycetia</taxon>
        <taxon>Pirellulales</taxon>
        <taxon>Pirellulaceae</taxon>
        <taxon>Blastopirellula</taxon>
    </lineage>
</organism>
<evidence type="ECO:0000256" key="3">
    <source>
        <dbReference type="PIRSR" id="PIRSR607837-1"/>
    </source>
</evidence>
<sequence>MNAVTPILRLHQHRVWATHHLLEACGHLSEEQLHQPHEIGQETLWKTICHMYAAEFVWLAALQGTDDAIAPGDVAGKLPGNQEGEGAATSRTMLIERWQKLDQRWSAYLNSLTPEDLTQTIYRKSSSSYQGQRIGSQAMDVLLHVATHAHYTTAQAINMLRHSGLTDLPPSMLITLARSEAVT</sequence>
<dbReference type="InterPro" id="IPR024775">
    <property type="entry name" value="DinB-like"/>
</dbReference>
<protein>
    <submittedName>
        <fullName evidence="5">Damage-inducible protein DinB</fullName>
    </submittedName>
</protein>
<dbReference type="AlphaFoldDB" id="A0A2S8FEI5"/>
<proteinExistence type="inferred from homology"/>
<dbReference type="OrthoDB" id="9811413at2"/>
<accession>A0A2S8FEI5</accession>
<dbReference type="Proteomes" id="UP000240009">
    <property type="component" value="Unassembled WGS sequence"/>
</dbReference>
<gene>
    <name evidence="5" type="ORF">C5Y96_14075</name>
</gene>
<feature type="binding site" evidence="3">
    <location>
        <position position="148"/>
    </location>
    <ligand>
        <name>a divalent metal cation</name>
        <dbReference type="ChEBI" id="CHEBI:60240"/>
    </ligand>
</feature>
<evidence type="ECO:0000256" key="1">
    <source>
        <dbReference type="ARBA" id="ARBA00008635"/>
    </source>
</evidence>
<evidence type="ECO:0000259" key="4">
    <source>
        <dbReference type="Pfam" id="PF12867"/>
    </source>
</evidence>
<dbReference type="GO" id="GO:0046872">
    <property type="term" value="F:metal ion binding"/>
    <property type="evidence" value="ECO:0007669"/>
    <property type="project" value="UniProtKB-KW"/>
</dbReference>
<comment type="similarity">
    <text evidence="1">Belongs to the DinB family.</text>
</comment>
<dbReference type="PANTHER" id="PTHR37302:SF3">
    <property type="entry name" value="DAMAGE-INDUCIBLE PROTEIN DINB"/>
    <property type="match status" value="1"/>
</dbReference>